<dbReference type="GO" id="GO:0031177">
    <property type="term" value="F:phosphopantetheine binding"/>
    <property type="evidence" value="ECO:0007669"/>
    <property type="project" value="InterPro"/>
</dbReference>
<dbReference type="Gene3D" id="3.40.47.10">
    <property type="match status" value="1"/>
</dbReference>
<feature type="region of interest" description="Disordered" evidence="8">
    <location>
        <begin position="379"/>
        <end position="401"/>
    </location>
</feature>
<reference evidence="11 12" key="1">
    <citation type="submission" date="2014-05" db="EMBL/GenBank/DDBJ databases">
        <title>Complete genome sequence of the Streptomyces mutabilis TRM45540.</title>
        <authorList>
            <person name="Luo X."/>
            <person name="Zhang L."/>
        </authorList>
    </citation>
    <scope>NUCLEOTIDE SEQUENCE [LARGE SCALE GENOMIC DNA]</scope>
    <source>
        <strain evidence="11 12">TRM45540</strain>
    </source>
</reference>
<dbReference type="InterPro" id="IPR020841">
    <property type="entry name" value="PKS_Beta-ketoAc_synthase_dom"/>
</dbReference>
<dbReference type="InterPro" id="IPR013968">
    <property type="entry name" value="PKS_KR"/>
</dbReference>
<sequence>PSRGAARLHPLVHENTSDLSEQRYVSVFTTDEPFLADGVGGRRILPAGAYLEMAREAVQRATRGGHADQTGMRLTQVLFGRPVVVGDEDTSVRITLVPAQDGEIAFEIVSGDEDAPVVHGQGDAVLVERAEPPVVDLERVRTGSAERLLVRLTADGGQEYVLDPGVVEGALRAPLAITGGEPRTPVALDEAEVFAGTGRLVWAVARRAGDGFDIDVCDDAGKVGLRLRGLITAAPGPEATEPAGGAEPVTGVLEAVWTDAEPGAGAGAAAWTQRHVVFCDPGTDVPGANAFGAAGQVRVHVLHGTGDDAAERFTSLAEQLFTEVRQILLGRPKGDVLLQVVVCAADAPDWYRGLSGLLKTAGLENPKLTAQLLLTDETADAERTRERIESEARAGHGTPAQVRYRDGRRQVATWRQLDDSVGAALPWRADGTYLITGGAGGLGLVCARELAERAPGARIVLTGRSAPGERIDVTVAELRALGARAEYARLDVTDRDAVSGLVQRIAGDGDVLRGILHCAGILRDGYIIRKTTEELREVLAPKVTGLVALDEATAGLELDFLVSFASSAGSLGNPGQADYALGNAFMDGFAAHREALAAAGQRHGRTLSVDWGLWRDGGMVMDAHAAARLEEQSGLVPIPREAGIDALHRSLASGASQTLCLAFRDEARLRDALAGRLSVLPEPDGGEPAPVAREAAPSTPAADLRELRTRLLAHLVDVLATVMKLKSDWIDAETPLEQYGIDSISVIQLTQELEVSFGTLPKTLFFEYRSLTELAGYFLESEQETVARLFGHGDSDGGADGDGDGDGGPGPRQPGPSPAEQAGTSVPALVRRAARSRFIGERATESRPSADPGSVDIAVIGLSGRYPQAPNLDVFWENLLHGRDSVTEIPAERWDYRSYYYDEDRSRRGRIHSRWGGFLDGVDRFDPTFFNISPREAEIMDPQERLFLQCAYETVQDAGYTPRDLDGGTGGAGVFVGVTTADYQLFGLERQLAGDPVAITGNFATIANRVSFHFDFQGPSLAVDTMCSSSLTAISLACESLRLGKCDVAIAGGVNLSLHPNKYLLISQGKFVSSDGRCRSFGAGGDGYVPGEGVGAVLLKPLERAVRDGDHIYGVIKGTAVNHGGRTNGYTVPNPNAQGAVVSRALEQSGVDPRAISYIEAHGTGTELGDPIEIRGLCQAFDQVGEGSRCAIGSVKSNIGHAEGAAGIAGLTKILLQMRHGTLVPSLHADGLNPYIDFDATPFTVQRTVAEWRRPVLDVEGEQREQPLVAALSSFGAGGSNAHLVVEEYVAARNSTSGRSRPEGRVAIVLSAKGEEQLERSAERLLAVLRDGRLDDADLPALAHTLQTGREAMPYRLALLAGSLDEAARKLAAREDVHTGRRGASEAELALLTGGADVGALVETWLAEGRTDSLVRAWALGADVDWARLYAGTADRPGRISLPTYPFAEESYWLPAAAVGAPGGGTAPLHPLVHDNTSDLAGQRFTSVLDGAALTAAAALEMARAAVVLATPTADYGSDAVRLRDLTWQAPADGKHTVHITLAPERDGEVRWTVRTAEAGSTRPGAPQAVGTGTATVLAAAGPERLDLTALREHERCRLIELDAPDSGDQHLGEVLVHALETGLAAGDIGLAGRLTADEAVLVPTAQPPSWAVVDTRTGDHGPLLDIALCTADGTVVLRLRGLSPEETHVKETTDAQTDAPVDELAEVAVVEVKAGPGRRAEMAGWPVEQCLAWELRDVVAQLLKLPLGKLDDTTSFQDYGFDSITLVEFAGVLGERLGVELTPDVFFSYPTLAELAAHLLQAHGASLGAFYREGGSAPARPTAPVRPQRSKAEAPDRPVGVGGSGVVPVAVVGM</sequence>
<dbReference type="FunFam" id="3.40.47.10:FF:000019">
    <property type="entry name" value="Polyketide synthase type I"/>
    <property type="match status" value="1"/>
</dbReference>
<evidence type="ECO:0000259" key="9">
    <source>
        <dbReference type="PROSITE" id="PS50075"/>
    </source>
</evidence>
<dbReference type="Pfam" id="PF22336">
    <property type="entry name" value="RhiE-like_linker"/>
    <property type="match status" value="1"/>
</dbReference>
<dbReference type="PROSITE" id="PS52004">
    <property type="entry name" value="KS3_2"/>
    <property type="match status" value="1"/>
</dbReference>
<evidence type="ECO:0000259" key="10">
    <source>
        <dbReference type="PROSITE" id="PS52004"/>
    </source>
</evidence>
<dbReference type="InterPro" id="IPR014031">
    <property type="entry name" value="Ketoacyl_synth_C"/>
</dbReference>
<evidence type="ECO:0000256" key="5">
    <source>
        <dbReference type="ARBA" id="ARBA00022553"/>
    </source>
</evidence>
<dbReference type="SMART" id="SM00826">
    <property type="entry name" value="PKS_DH"/>
    <property type="match status" value="1"/>
</dbReference>
<dbReference type="Gene3D" id="3.10.129.110">
    <property type="entry name" value="Polyketide synthase dehydratase"/>
    <property type="match status" value="2"/>
</dbReference>
<evidence type="ECO:0000313" key="11">
    <source>
        <dbReference type="EMBL" id="KFG71131.1"/>
    </source>
</evidence>
<dbReference type="Gene3D" id="3.10.129.10">
    <property type="entry name" value="Hotdog Thioesterase"/>
    <property type="match status" value="1"/>
</dbReference>
<keyword evidence="5" id="KW-0597">Phosphoprotein</keyword>
<feature type="non-terminal residue" evidence="11">
    <location>
        <position position="1855"/>
    </location>
</feature>
<dbReference type="Pfam" id="PF08659">
    <property type="entry name" value="KR"/>
    <property type="match status" value="1"/>
</dbReference>
<feature type="domain" description="Carrier" evidence="9">
    <location>
        <begin position="1729"/>
        <end position="1804"/>
    </location>
</feature>
<feature type="domain" description="Ketosynthase family 3 (KS3)" evidence="10">
    <location>
        <begin position="854"/>
        <end position="1288"/>
    </location>
</feature>
<dbReference type="PANTHER" id="PTHR43775">
    <property type="entry name" value="FATTY ACID SYNTHASE"/>
    <property type="match status" value="1"/>
</dbReference>
<dbReference type="InterPro" id="IPR049551">
    <property type="entry name" value="PKS_DH_C"/>
</dbReference>
<dbReference type="InterPro" id="IPR020806">
    <property type="entry name" value="PKS_PP-bd"/>
</dbReference>
<dbReference type="GO" id="GO:0005737">
    <property type="term" value="C:cytoplasm"/>
    <property type="evidence" value="ECO:0007669"/>
    <property type="project" value="UniProtKB-SubCell"/>
</dbReference>
<dbReference type="InterPro" id="IPR036736">
    <property type="entry name" value="ACP-like_sf"/>
</dbReference>
<dbReference type="Pfam" id="PF14765">
    <property type="entry name" value="PS-DH"/>
    <property type="match status" value="1"/>
</dbReference>
<dbReference type="InterPro" id="IPR016039">
    <property type="entry name" value="Thiolase-like"/>
</dbReference>
<dbReference type="GO" id="GO:0006633">
    <property type="term" value="P:fatty acid biosynthetic process"/>
    <property type="evidence" value="ECO:0007669"/>
    <property type="project" value="TreeGrafter"/>
</dbReference>
<evidence type="ECO:0000256" key="2">
    <source>
        <dbReference type="ARBA" id="ARBA00004792"/>
    </source>
</evidence>
<keyword evidence="4" id="KW-0963">Cytoplasm</keyword>
<dbReference type="InterPro" id="IPR050091">
    <property type="entry name" value="PKS_NRPS_Biosynth_Enz"/>
</dbReference>
<keyword evidence="7" id="KW-0677">Repeat</keyword>
<dbReference type="Pfam" id="PF02801">
    <property type="entry name" value="Ketoacyl-synt_C"/>
    <property type="match status" value="1"/>
</dbReference>
<dbReference type="Proteomes" id="UP000029095">
    <property type="component" value="Unassembled WGS sequence"/>
</dbReference>
<dbReference type="SUPFAM" id="SSF51735">
    <property type="entry name" value="NAD(P)-binding Rossmann-fold domains"/>
    <property type="match status" value="1"/>
</dbReference>
<dbReference type="SUPFAM" id="SSF53901">
    <property type="entry name" value="Thiolase-like"/>
    <property type="match status" value="1"/>
</dbReference>
<dbReference type="InterPro" id="IPR006162">
    <property type="entry name" value="Ppantetheine_attach_site"/>
</dbReference>
<evidence type="ECO:0000256" key="1">
    <source>
        <dbReference type="ARBA" id="ARBA00004496"/>
    </source>
</evidence>
<dbReference type="InterPro" id="IPR042104">
    <property type="entry name" value="PKS_dehydratase_sf"/>
</dbReference>
<dbReference type="PANTHER" id="PTHR43775:SF37">
    <property type="entry name" value="SI:DKEY-61P9.11"/>
    <property type="match status" value="1"/>
</dbReference>
<comment type="pathway">
    <text evidence="2">Antibiotic biosynthesis.</text>
</comment>
<comment type="subcellular location">
    <subcellularLocation>
        <location evidence="1">Cytoplasm</location>
    </subcellularLocation>
</comment>
<feature type="non-terminal residue" evidence="11">
    <location>
        <position position="1"/>
    </location>
</feature>
<keyword evidence="12" id="KW-1185">Reference proteome</keyword>
<feature type="compositionally biased region" description="Basic and acidic residues" evidence="8">
    <location>
        <begin position="380"/>
        <end position="394"/>
    </location>
</feature>
<dbReference type="SMART" id="SM00825">
    <property type="entry name" value="PKS_KS"/>
    <property type="match status" value="1"/>
</dbReference>
<evidence type="ECO:0000256" key="4">
    <source>
        <dbReference type="ARBA" id="ARBA00022490"/>
    </source>
</evidence>
<dbReference type="Gene3D" id="1.10.1240.100">
    <property type="match status" value="1"/>
</dbReference>
<dbReference type="Pfam" id="PF00550">
    <property type="entry name" value="PP-binding"/>
    <property type="match status" value="2"/>
</dbReference>
<accession>A0A086MQG3</accession>
<dbReference type="InterPro" id="IPR049552">
    <property type="entry name" value="PKS_DH_N"/>
</dbReference>
<dbReference type="InterPro" id="IPR009081">
    <property type="entry name" value="PP-bd_ACP"/>
</dbReference>
<evidence type="ECO:0000256" key="8">
    <source>
        <dbReference type="SAM" id="MobiDB-lite"/>
    </source>
</evidence>
<dbReference type="HOGENOM" id="CLU_236792_0_0_11"/>
<dbReference type="GO" id="GO:0071770">
    <property type="term" value="P:DIM/DIP cell wall layer assembly"/>
    <property type="evidence" value="ECO:0007669"/>
    <property type="project" value="TreeGrafter"/>
</dbReference>
<comment type="caution">
    <text evidence="11">The sequence shown here is derived from an EMBL/GenBank/DDBJ whole genome shotgun (WGS) entry which is preliminary data.</text>
</comment>
<evidence type="ECO:0000313" key="12">
    <source>
        <dbReference type="Proteomes" id="UP000029095"/>
    </source>
</evidence>
<dbReference type="Pfam" id="PF21089">
    <property type="entry name" value="PKS_DH_N"/>
    <property type="match status" value="2"/>
</dbReference>
<organism evidence="11 12">
    <name type="scientific">Streptomyces mutabilis</name>
    <dbReference type="NCBI Taxonomy" id="67332"/>
    <lineage>
        <taxon>Bacteria</taxon>
        <taxon>Bacillati</taxon>
        <taxon>Actinomycetota</taxon>
        <taxon>Actinomycetes</taxon>
        <taxon>Kitasatosporales</taxon>
        <taxon>Streptomycetaceae</taxon>
        <taxon>Streptomyces</taxon>
    </lineage>
</organism>
<dbReference type="Pfam" id="PF00109">
    <property type="entry name" value="ketoacyl-synt"/>
    <property type="match status" value="1"/>
</dbReference>
<dbReference type="InterPro" id="IPR020807">
    <property type="entry name" value="PKS_DH"/>
</dbReference>
<dbReference type="EMBL" id="JNFQ01000012">
    <property type="protein sequence ID" value="KFG71131.1"/>
    <property type="molecule type" value="Genomic_DNA"/>
</dbReference>
<dbReference type="InterPro" id="IPR057326">
    <property type="entry name" value="KR_dom"/>
</dbReference>
<dbReference type="SMART" id="SM01294">
    <property type="entry name" value="PKS_PP_betabranch"/>
    <property type="match status" value="1"/>
</dbReference>
<evidence type="ECO:0000256" key="3">
    <source>
        <dbReference type="ARBA" id="ARBA00022450"/>
    </source>
</evidence>
<dbReference type="GO" id="GO:0033068">
    <property type="term" value="P:macrolide biosynthetic process"/>
    <property type="evidence" value="ECO:0007669"/>
    <property type="project" value="UniProtKB-ARBA"/>
</dbReference>
<dbReference type="PROSITE" id="PS50075">
    <property type="entry name" value="CARRIER"/>
    <property type="match status" value="2"/>
</dbReference>
<dbReference type="InterPro" id="IPR054514">
    <property type="entry name" value="RhiE-like_linker"/>
</dbReference>
<feature type="region of interest" description="Disordered" evidence="8">
    <location>
        <begin position="1819"/>
        <end position="1841"/>
    </location>
</feature>
<dbReference type="CDD" id="cd08953">
    <property type="entry name" value="KR_2_SDR_x"/>
    <property type="match status" value="1"/>
</dbReference>
<dbReference type="InterPro" id="IPR014030">
    <property type="entry name" value="Ketoacyl_synth_N"/>
</dbReference>
<keyword evidence="3" id="KW-0596">Phosphopantetheine</keyword>
<dbReference type="GO" id="GO:0005886">
    <property type="term" value="C:plasma membrane"/>
    <property type="evidence" value="ECO:0007669"/>
    <property type="project" value="TreeGrafter"/>
</dbReference>
<dbReference type="Gene3D" id="1.10.1200.10">
    <property type="entry name" value="ACP-like"/>
    <property type="match status" value="2"/>
</dbReference>
<evidence type="ECO:0000256" key="7">
    <source>
        <dbReference type="ARBA" id="ARBA00022737"/>
    </source>
</evidence>
<evidence type="ECO:0000256" key="6">
    <source>
        <dbReference type="ARBA" id="ARBA00022679"/>
    </source>
</evidence>
<dbReference type="PROSITE" id="PS00012">
    <property type="entry name" value="PHOSPHOPANTETHEINE"/>
    <property type="match status" value="1"/>
</dbReference>
<proteinExistence type="predicted"/>
<dbReference type="InterPro" id="IPR036291">
    <property type="entry name" value="NAD(P)-bd_dom_sf"/>
</dbReference>
<name>A0A086MQG3_9ACTN</name>
<gene>
    <name evidence="11" type="ORF">FM21_00005</name>
</gene>
<dbReference type="SUPFAM" id="SSF47336">
    <property type="entry name" value="ACP-like"/>
    <property type="match status" value="2"/>
</dbReference>
<evidence type="ECO:0008006" key="13">
    <source>
        <dbReference type="Google" id="ProtNLM"/>
    </source>
</evidence>
<dbReference type="SMART" id="SM00823">
    <property type="entry name" value="PKS_PP"/>
    <property type="match status" value="2"/>
</dbReference>
<dbReference type="CDD" id="cd00833">
    <property type="entry name" value="PKS"/>
    <property type="match status" value="1"/>
</dbReference>
<dbReference type="Gene3D" id="3.40.50.720">
    <property type="entry name" value="NAD(P)-binding Rossmann-like Domain"/>
    <property type="match status" value="1"/>
</dbReference>
<dbReference type="STRING" id="1915400.FM21_00005"/>
<feature type="region of interest" description="Disordered" evidence="8">
    <location>
        <begin position="790"/>
        <end position="826"/>
    </location>
</feature>
<dbReference type="RefSeq" id="WP_141658571.1">
    <property type="nucleotide sequence ID" value="NZ_KN039955.1"/>
</dbReference>
<dbReference type="GO" id="GO:0004312">
    <property type="term" value="F:fatty acid synthase activity"/>
    <property type="evidence" value="ECO:0007669"/>
    <property type="project" value="TreeGrafter"/>
</dbReference>
<protein>
    <recommendedName>
        <fullName evidence="13">Polyketide synthase</fullName>
    </recommendedName>
</protein>
<dbReference type="SMART" id="SM00822">
    <property type="entry name" value="PKS_KR"/>
    <property type="match status" value="1"/>
</dbReference>
<feature type="domain" description="Carrier" evidence="9">
    <location>
        <begin position="702"/>
        <end position="782"/>
    </location>
</feature>
<keyword evidence="6" id="KW-0808">Transferase</keyword>